<keyword evidence="1" id="KW-0812">Transmembrane</keyword>
<evidence type="ECO:0000256" key="1">
    <source>
        <dbReference type="SAM" id="Phobius"/>
    </source>
</evidence>
<dbReference type="RefSeq" id="XP_022285769.1">
    <property type="nucleotide sequence ID" value="XM_022429204.1"/>
</dbReference>
<dbReference type="Proteomes" id="UP000078397">
    <property type="component" value="Unassembled WGS sequence"/>
</dbReference>
<evidence type="ECO:0000313" key="3">
    <source>
        <dbReference type="Proteomes" id="UP000078397"/>
    </source>
</evidence>
<protein>
    <submittedName>
        <fullName evidence="2">Uncharacterized protein</fullName>
    </submittedName>
</protein>
<evidence type="ECO:0000313" key="2">
    <source>
        <dbReference type="EMBL" id="OWT43336.1"/>
    </source>
</evidence>
<accession>A0A219ARE3</accession>
<dbReference type="GeneID" id="33936458"/>
<feature type="transmembrane region" description="Helical" evidence="1">
    <location>
        <begin position="129"/>
        <end position="152"/>
    </location>
</feature>
<gene>
    <name evidence="2" type="ORF">VFPPC_17501</name>
</gene>
<reference evidence="2 3" key="1">
    <citation type="journal article" date="2016" name="PLoS Pathog.">
        <title>Biosynthesis of antibiotic leucinostatins in bio-control fungus Purpureocillium lilacinum and their inhibition on phytophthora revealed by genome mining.</title>
        <authorList>
            <person name="Wang G."/>
            <person name="Liu Z."/>
            <person name="Lin R."/>
            <person name="Li E."/>
            <person name="Mao Z."/>
            <person name="Ling J."/>
            <person name="Yang Y."/>
            <person name="Yin W.B."/>
            <person name="Xie B."/>
        </authorList>
    </citation>
    <scope>NUCLEOTIDE SEQUENCE [LARGE SCALE GENOMIC DNA]</scope>
    <source>
        <strain evidence="2">170</strain>
    </source>
</reference>
<feature type="transmembrane region" description="Helical" evidence="1">
    <location>
        <begin position="26"/>
        <end position="50"/>
    </location>
</feature>
<dbReference type="EMBL" id="LSBJ02000002">
    <property type="protein sequence ID" value="OWT43336.1"/>
    <property type="molecule type" value="Genomic_DNA"/>
</dbReference>
<sequence>MAQNHVHIPSNLSFILRPQWRRHLLGIFPVFGCFNPSFSSLFTSSLFFLLRVAAHIFIFSPSDLHPSVSSSTSSSCIPHPLYLVCGSPVWRRPTLTLSITITLLSHVATAATLAVITPRDFTSPSLVRAVWSVSCVVSVVSCRVLLCCVVLCRNRGTSHTPAQIQFPNYITGLWSLSIHFARTLGPGSPPCQPSYIGQSLCTEYRAPRLKLATSTSFCAFPRHN</sequence>
<proteinExistence type="predicted"/>
<feature type="transmembrane region" description="Helical" evidence="1">
    <location>
        <begin position="95"/>
        <end position="117"/>
    </location>
</feature>
<keyword evidence="3" id="KW-1185">Reference proteome</keyword>
<organism evidence="2 3">
    <name type="scientific">Pochonia chlamydosporia 170</name>
    <dbReference type="NCBI Taxonomy" id="1380566"/>
    <lineage>
        <taxon>Eukaryota</taxon>
        <taxon>Fungi</taxon>
        <taxon>Dikarya</taxon>
        <taxon>Ascomycota</taxon>
        <taxon>Pezizomycotina</taxon>
        <taxon>Sordariomycetes</taxon>
        <taxon>Hypocreomycetidae</taxon>
        <taxon>Hypocreales</taxon>
        <taxon>Clavicipitaceae</taxon>
        <taxon>Pochonia</taxon>
    </lineage>
</organism>
<dbReference type="AlphaFoldDB" id="A0A219ARE3"/>
<dbReference type="KEGG" id="pchm:VFPPC_17501"/>
<keyword evidence="1" id="KW-1133">Transmembrane helix</keyword>
<name>A0A219ARE3_METCM</name>
<comment type="caution">
    <text evidence="2">The sequence shown here is derived from an EMBL/GenBank/DDBJ whole genome shotgun (WGS) entry which is preliminary data.</text>
</comment>
<keyword evidence="1" id="KW-0472">Membrane</keyword>